<dbReference type="SUPFAM" id="SSF100950">
    <property type="entry name" value="NagB/RpiA/CoA transferase-like"/>
    <property type="match status" value="1"/>
</dbReference>
<keyword evidence="3 4" id="KW-0067">ATP-binding</keyword>
<dbReference type="Pfam" id="PF01812">
    <property type="entry name" value="5-FTHF_cyc-lig"/>
    <property type="match status" value="1"/>
</dbReference>
<dbReference type="PIRSF" id="PIRSF006806">
    <property type="entry name" value="FTHF_cligase"/>
    <property type="match status" value="1"/>
</dbReference>
<dbReference type="GO" id="GO:0046872">
    <property type="term" value="F:metal ion binding"/>
    <property type="evidence" value="ECO:0007669"/>
    <property type="project" value="UniProtKB-KW"/>
</dbReference>
<dbReference type="EMBL" id="CP020772">
    <property type="protein sequence ID" value="ARI77054.1"/>
    <property type="molecule type" value="Genomic_DNA"/>
</dbReference>
<dbReference type="PANTHER" id="PTHR23407:SF1">
    <property type="entry name" value="5-FORMYLTETRAHYDROFOLATE CYCLO-LIGASE"/>
    <property type="match status" value="1"/>
</dbReference>
<keyword evidence="5" id="KW-0460">Magnesium</keyword>
<dbReference type="InterPro" id="IPR002698">
    <property type="entry name" value="FTHF_cligase"/>
</dbReference>
<organism evidence="6 7">
    <name type="scientific">Halobacillus mangrovi</name>
    <dbReference type="NCBI Taxonomy" id="402384"/>
    <lineage>
        <taxon>Bacteria</taxon>
        <taxon>Bacillati</taxon>
        <taxon>Bacillota</taxon>
        <taxon>Bacilli</taxon>
        <taxon>Bacillales</taxon>
        <taxon>Bacillaceae</taxon>
        <taxon>Halobacillus</taxon>
    </lineage>
</organism>
<dbReference type="KEGG" id="hmn:HM131_09490"/>
<evidence type="ECO:0000313" key="7">
    <source>
        <dbReference type="Proteomes" id="UP000192527"/>
    </source>
</evidence>
<evidence type="ECO:0000256" key="1">
    <source>
        <dbReference type="ARBA" id="ARBA00010638"/>
    </source>
</evidence>
<evidence type="ECO:0000256" key="4">
    <source>
        <dbReference type="PIRSR" id="PIRSR006806-1"/>
    </source>
</evidence>
<reference evidence="6 7" key="1">
    <citation type="submission" date="2017-04" db="EMBL/GenBank/DDBJ databases">
        <title>The whole genome sequencing and assembly of Halobacillus mangrovi strain.</title>
        <authorList>
            <person name="Lee S.-J."/>
            <person name="Park M.-K."/>
            <person name="Kim J.-Y."/>
            <person name="Lee Y.-J."/>
            <person name="Yi H."/>
            <person name="Bahn Y.-S."/>
            <person name="Kim J.F."/>
            <person name="Lee D.-W."/>
        </authorList>
    </citation>
    <scope>NUCLEOTIDE SEQUENCE [LARGE SCALE GENOMIC DNA]</scope>
    <source>
        <strain evidence="6 7">KTB 131</strain>
    </source>
</reference>
<dbReference type="GO" id="GO:0035999">
    <property type="term" value="P:tetrahydrofolate interconversion"/>
    <property type="evidence" value="ECO:0007669"/>
    <property type="project" value="TreeGrafter"/>
</dbReference>
<dbReference type="AlphaFoldDB" id="A0A1W5ZUR4"/>
<accession>A0A1W5ZUR4</accession>
<feature type="binding site" evidence="4">
    <location>
        <position position="51"/>
    </location>
    <ligand>
        <name>substrate</name>
    </ligand>
</feature>
<evidence type="ECO:0000256" key="5">
    <source>
        <dbReference type="RuleBase" id="RU361279"/>
    </source>
</evidence>
<gene>
    <name evidence="6" type="ORF">HM131_09490</name>
</gene>
<keyword evidence="5" id="KW-0479">Metal-binding</keyword>
<dbReference type="GO" id="GO:0030272">
    <property type="term" value="F:5-formyltetrahydrofolate cyclo-ligase activity"/>
    <property type="evidence" value="ECO:0007669"/>
    <property type="project" value="UniProtKB-EC"/>
</dbReference>
<dbReference type="Gene3D" id="3.40.50.10420">
    <property type="entry name" value="NagB/RpiA/CoA transferase-like"/>
    <property type="match status" value="1"/>
</dbReference>
<evidence type="ECO:0000313" key="6">
    <source>
        <dbReference type="EMBL" id="ARI77054.1"/>
    </source>
</evidence>
<evidence type="ECO:0000256" key="3">
    <source>
        <dbReference type="ARBA" id="ARBA00022840"/>
    </source>
</evidence>
<dbReference type="Proteomes" id="UP000192527">
    <property type="component" value="Chromosome"/>
</dbReference>
<dbReference type="NCBIfam" id="TIGR02727">
    <property type="entry name" value="MTHFS_bact"/>
    <property type="match status" value="1"/>
</dbReference>
<feature type="binding site" evidence="4">
    <location>
        <begin position="5"/>
        <end position="9"/>
    </location>
    <ligand>
        <name>ATP</name>
        <dbReference type="ChEBI" id="CHEBI:30616"/>
    </ligand>
</feature>
<dbReference type="InterPro" id="IPR024185">
    <property type="entry name" value="FTHF_cligase-like_sf"/>
</dbReference>
<keyword evidence="6" id="KW-0436">Ligase</keyword>
<proteinExistence type="inferred from homology"/>
<feature type="binding site" evidence="4">
    <location>
        <position position="56"/>
    </location>
    <ligand>
        <name>substrate</name>
    </ligand>
</feature>
<dbReference type="GO" id="GO:0009396">
    <property type="term" value="P:folic acid-containing compound biosynthetic process"/>
    <property type="evidence" value="ECO:0007669"/>
    <property type="project" value="TreeGrafter"/>
</dbReference>
<sequence length="188" mass="21661">MAVNKSDLRKQGKIMLKSLTSAEKHEKEAYMYEHLFHSELWKKAQTIGVTVSQAHEWSTFPIIEQGWQEQKIVSVPKCDPDHKELNFYQLSDYSELETVYFGLKEPDPAKTKYLPKQHIDLLIVPGLLFNSKGYRIGYGGGYYDRFLTGFPGATIMIASEEQRHEQLPIEEFDRKVANIITEQGMVST</sequence>
<feature type="binding site" evidence="4">
    <location>
        <begin position="135"/>
        <end position="143"/>
    </location>
    <ligand>
        <name>ATP</name>
        <dbReference type="ChEBI" id="CHEBI:30616"/>
    </ligand>
</feature>
<name>A0A1W5ZUR4_9BACI</name>
<evidence type="ECO:0000256" key="2">
    <source>
        <dbReference type="ARBA" id="ARBA00022741"/>
    </source>
</evidence>
<keyword evidence="7" id="KW-1185">Reference proteome</keyword>
<comment type="similarity">
    <text evidence="1 5">Belongs to the 5-formyltetrahydrofolate cyclo-ligase family.</text>
</comment>
<keyword evidence="2 4" id="KW-0547">Nucleotide-binding</keyword>
<dbReference type="InterPro" id="IPR037171">
    <property type="entry name" value="NagB/RpiA_transferase-like"/>
</dbReference>
<dbReference type="EC" id="6.3.3.2" evidence="5"/>
<dbReference type="STRING" id="402384.HM131_09490"/>
<dbReference type="GO" id="GO:0005524">
    <property type="term" value="F:ATP binding"/>
    <property type="evidence" value="ECO:0007669"/>
    <property type="project" value="UniProtKB-KW"/>
</dbReference>
<comment type="catalytic activity">
    <reaction evidence="5">
        <text>(6S)-5-formyl-5,6,7,8-tetrahydrofolate + ATP = (6R)-5,10-methenyltetrahydrofolate + ADP + phosphate</text>
        <dbReference type="Rhea" id="RHEA:10488"/>
        <dbReference type="ChEBI" id="CHEBI:30616"/>
        <dbReference type="ChEBI" id="CHEBI:43474"/>
        <dbReference type="ChEBI" id="CHEBI:57455"/>
        <dbReference type="ChEBI" id="CHEBI:57457"/>
        <dbReference type="ChEBI" id="CHEBI:456216"/>
        <dbReference type="EC" id="6.3.3.2"/>
    </reaction>
</comment>
<dbReference type="PANTHER" id="PTHR23407">
    <property type="entry name" value="ATPASE INHIBITOR/5-FORMYLTETRAHYDROFOLATE CYCLO-LIGASE"/>
    <property type="match status" value="1"/>
</dbReference>
<dbReference type="OrthoDB" id="9801938at2"/>
<protein>
    <recommendedName>
        <fullName evidence="5">5-formyltetrahydrofolate cyclo-ligase</fullName>
        <ecNumber evidence="5">6.3.3.2</ecNumber>
    </recommendedName>
</protein>
<comment type="cofactor">
    <cofactor evidence="5">
        <name>Mg(2+)</name>
        <dbReference type="ChEBI" id="CHEBI:18420"/>
    </cofactor>
</comment>